<dbReference type="AlphaFoldDB" id="A0AAD6WDP2"/>
<organism evidence="1 2">
    <name type="scientific">Populus alba x Populus x berolinensis</name>
    <dbReference type="NCBI Taxonomy" id="444605"/>
    <lineage>
        <taxon>Eukaryota</taxon>
        <taxon>Viridiplantae</taxon>
        <taxon>Streptophyta</taxon>
        <taxon>Embryophyta</taxon>
        <taxon>Tracheophyta</taxon>
        <taxon>Spermatophyta</taxon>
        <taxon>Magnoliopsida</taxon>
        <taxon>eudicotyledons</taxon>
        <taxon>Gunneridae</taxon>
        <taxon>Pentapetalae</taxon>
        <taxon>rosids</taxon>
        <taxon>fabids</taxon>
        <taxon>Malpighiales</taxon>
        <taxon>Salicaceae</taxon>
        <taxon>Saliceae</taxon>
        <taxon>Populus</taxon>
    </lineage>
</organism>
<gene>
    <name evidence="1" type="ORF">NC653_007597</name>
</gene>
<evidence type="ECO:0000313" key="2">
    <source>
        <dbReference type="Proteomes" id="UP001164929"/>
    </source>
</evidence>
<evidence type="ECO:0000313" key="1">
    <source>
        <dbReference type="EMBL" id="KAJ7008993.1"/>
    </source>
</evidence>
<accession>A0AAD6WDP2</accession>
<name>A0AAD6WDP2_9ROSI</name>
<comment type="caution">
    <text evidence="1">The sequence shown here is derived from an EMBL/GenBank/DDBJ whole genome shotgun (WGS) entry which is preliminary data.</text>
</comment>
<protein>
    <submittedName>
        <fullName evidence="1">Uncharacterized protein</fullName>
    </submittedName>
</protein>
<sequence>MGAEGMRCSTWIYAMAKRCQPFYDPEIQQGRDKGRLPMCHMLEVDAMPGIFQLHGIGNHSQSTIYPA</sequence>
<keyword evidence="2" id="KW-1185">Reference proteome</keyword>
<proteinExistence type="predicted"/>
<dbReference type="EMBL" id="JAQIZT010000002">
    <property type="protein sequence ID" value="KAJ7008993.1"/>
    <property type="molecule type" value="Genomic_DNA"/>
</dbReference>
<dbReference type="Proteomes" id="UP001164929">
    <property type="component" value="Chromosome 2"/>
</dbReference>
<reference evidence="1" key="1">
    <citation type="journal article" date="2023" name="Mol. Ecol. Resour.">
        <title>Chromosome-level genome assembly of a triploid poplar Populus alba 'Berolinensis'.</title>
        <authorList>
            <person name="Chen S."/>
            <person name="Yu Y."/>
            <person name="Wang X."/>
            <person name="Wang S."/>
            <person name="Zhang T."/>
            <person name="Zhou Y."/>
            <person name="He R."/>
            <person name="Meng N."/>
            <person name="Wang Y."/>
            <person name="Liu W."/>
            <person name="Liu Z."/>
            <person name="Liu J."/>
            <person name="Guo Q."/>
            <person name="Huang H."/>
            <person name="Sederoff R.R."/>
            <person name="Wang G."/>
            <person name="Qu G."/>
            <person name="Chen S."/>
        </authorList>
    </citation>
    <scope>NUCLEOTIDE SEQUENCE</scope>
    <source>
        <strain evidence="1">SC-2020</strain>
    </source>
</reference>